<evidence type="ECO:0000313" key="3">
    <source>
        <dbReference type="Proteomes" id="UP000031838"/>
    </source>
</evidence>
<dbReference type="GO" id="GO:0006355">
    <property type="term" value="P:regulation of DNA-templated transcription"/>
    <property type="evidence" value="ECO:0007669"/>
    <property type="project" value="TreeGrafter"/>
</dbReference>
<dbReference type="GO" id="GO:0005829">
    <property type="term" value="C:cytosol"/>
    <property type="evidence" value="ECO:0007669"/>
    <property type="project" value="TreeGrafter"/>
</dbReference>
<dbReference type="Proteomes" id="UP000031838">
    <property type="component" value="Chromosome 1"/>
</dbReference>
<organism evidence="2 3">
    <name type="scientific">Burkholderia plantarii</name>
    <dbReference type="NCBI Taxonomy" id="41899"/>
    <lineage>
        <taxon>Bacteria</taxon>
        <taxon>Pseudomonadati</taxon>
        <taxon>Pseudomonadota</taxon>
        <taxon>Betaproteobacteria</taxon>
        <taxon>Burkholderiales</taxon>
        <taxon>Burkholderiaceae</taxon>
        <taxon>Burkholderia</taxon>
    </lineage>
</organism>
<dbReference type="InterPro" id="IPR005119">
    <property type="entry name" value="LysR_subst-bd"/>
</dbReference>
<sequence>MRSRSVAITEAVARNAADIGVVTRLPHDADVEMHAFGADELIVVVPGRHPLAGRRRVSFAETLDHEHVVPCSGTHLRFQMLGAASRAGRTPRGRVEAASRDASCAMVRAGAGIGILPRASAKACRPPATRLLALDEPWARREPAVGVRLADALSAAARLFLDHLRARADADRPS</sequence>
<name>A0A0B6S080_BURPL</name>
<feature type="domain" description="LysR substrate-binding" evidence="1">
    <location>
        <begin position="7"/>
        <end position="168"/>
    </location>
</feature>
<reference evidence="3" key="1">
    <citation type="submission" date="2011-03" db="EMBL/GenBank/DDBJ databases">
        <authorList>
            <person name="Voget S."/>
            <person name="Streit W.R."/>
            <person name="Jaeger K.E."/>
            <person name="Daniel R."/>
        </authorList>
    </citation>
    <scope>NUCLEOTIDE SEQUENCE [LARGE SCALE GENOMIC DNA]</scope>
    <source>
        <strain evidence="3">PG1</strain>
    </source>
</reference>
<protein>
    <submittedName>
        <fullName evidence="2">Transcriptional regulator, LysR family</fullName>
    </submittedName>
</protein>
<dbReference type="HOGENOM" id="CLU_039613_6_0_4"/>
<dbReference type="PANTHER" id="PTHR30419">
    <property type="entry name" value="HTH-TYPE TRANSCRIPTIONAL REGULATOR YBHD"/>
    <property type="match status" value="1"/>
</dbReference>
<gene>
    <name evidence="2" type="ORF">BGL_1c33250</name>
</gene>
<evidence type="ECO:0000313" key="2">
    <source>
        <dbReference type="EMBL" id="AJK47799.1"/>
    </source>
</evidence>
<dbReference type="AlphaFoldDB" id="A0A0B6S080"/>
<evidence type="ECO:0000259" key="1">
    <source>
        <dbReference type="Pfam" id="PF03466"/>
    </source>
</evidence>
<dbReference type="KEGG" id="bgp:BGL_1c33250"/>
<dbReference type="Gene3D" id="3.40.190.290">
    <property type="match status" value="1"/>
</dbReference>
<keyword evidence="3" id="KW-1185">Reference proteome</keyword>
<dbReference type="InterPro" id="IPR050950">
    <property type="entry name" value="HTH-type_LysR_regulators"/>
</dbReference>
<dbReference type="RefSeq" id="WP_052498351.1">
    <property type="nucleotide sequence ID" value="NZ_CP002580.1"/>
</dbReference>
<dbReference type="EMBL" id="CP002580">
    <property type="protein sequence ID" value="AJK47799.1"/>
    <property type="molecule type" value="Genomic_DNA"/>
</dbReference>
<proteinExistence type="predicted"/>
<dbReference type="SUPFAM" id="SSF53850">
    <property type="entry name" value="Periplasmic binding protein-like II"/>
    <property type="match status" value="1"/>
</dbReference>
<dbReference type="PANTHER" id="PTHR30419:SF2">
    <property type="entry name" value="LYSR FAMILY TRANSCRIPTIONAL REGULATOR"/>
    <property type="match status" value="1"/>
</dbReference>
<dbReference type="Pfam" id="PF03466">
    <property type="entry name" value="LysR_substrate"/>
    <property type="match status" value="1"/>
</dbReference>
<accession>A0A0B6S080</accession>
<reference evidence="2 3" key="2">
    <citation type="journal article" date="2016" name="Appl. Microbiol. Biotechnol.">
        <title>Mutations improving production and secretion of extracellular lipase by Burkholderia glumae PG1.</title>
        <authorList>
            <person name="Knapp A."/>
            <person name="Voget S."/>
            <person name="Gao R."/>
            <person name="Zaburannyi N."/>
            <person name="Krysciak D."/>
            <person name="Breuer M."/>
            <person name="Hauer B."/>
            <person name="Streit W.R."/>
            <person name="Muller R."/>
            <person name="Daniel R."/>
            <person name="Jaeger K.E."/>
        </authorList>
    </citation>
    <scope>NUCLEOTIDE SEQUENCE [LARGE SCALE GENOMIC DNA]</scope>
    <source>
        <strain evidence="2 3">PG1</strain>
    </source>
</reference>